<organism evidence="1">
    <name type="scientific">marine metagenome</name>
    <dbReference type="NCBI Taxonomy" id="408172"/>
    <lineage>
        <taxon>unclassified sequences</taxon>
        <taxon>metagenomes</taxon>
        <taxon>ecological metagenomes</taxon>
    </lineage>
</organism>
<proteinExistence type="predicted"/>
<dbReference type="EMBL" id="UINC01100172">
    <property type="protein sequence ID" value="SVC60027.1"/>
    <property type="molecule type" value="Genomic_DNA"/>
</dbReference>
<gene>
    <name evidence="1" type="ORF">METZ01_LOCUS312881</name>
</gene>
<name>A0A382NIC8_9ZZZZ</name>
<feature type="non-terminal residue" evidence="1">
    <location>
        <position position="134"/>
    </location>
</feature>
<accession>A0A382NIC8</accession>
<sequence length="134" mass="14903">MKLATTDNEKEIVKILKRQGYWDDLSAWKYYGDNENNYSVIGAQQSSPDTAIREQIINSVDAVLMKEAQLRGVHPESEDAPGSVKEALHSYFGIFNGDLSNITKKERMNLAMNVMVVATGSKTNPCFTVVDNGE</sequence>
<reference evidence="1" key="1">
    <citation type="submission" date="2018-05" db="EMBL/GenBank/DDBJ databases">
        <authorList>
            <person name="Lanie J.A."/>
            <person name="Ng W.-L."/>
            <person name="Kazmierczak K.M."/>
            <person name="Andrzejewski T.M."/>
            <person name="Davidsen T.M."/>
            <person name="Wayne K.J."/>
            <person name="Tettelin H."/>
            <person name="Glass J.I."/>
            <person name="Rusch D."/>
            <person name="Podicherti R."/>
            <person name="Tsui H.-C.T."/>
            <person name="Winkler M.E."/>
        </authorList>
    </citation>
    <scope>NUCLEOTIDE SEQUENCE</scope>
</reference>
<protein>
    <submittedName>
        <fullName evidence="1">Uncharacterized protein</fullName>
    </submittedName>
</protein>
<evidence type="ECO:0000313" key="1">
    <source>
        <dbReference type="EMBL" id="SVC60027.1"/>
    </source>
</evidence>
<dbReference type="AlphaFoldDB" id="A0A382NIC8"/>